<reference evidence="6 7" key="1">
    <citation type="submission" date="2019-07" db="EMBL/GenBank/DDBJ databases">
        <authorList>
            <person name="Hibberd C M."/>
            <person name="Gehrig L. J."/>
            <person name="Chang H.-W."/>
            <person name="Venkatesh S."/>
        </authorList>
    </citation>
    <scope>NUCLEOTIDE SEQUENCE [LARGE SCALE GENOMIC DNA]</scope>
    <source>
        <strain evidence="6">Ruminococcus_obeum_SSTS_Bg7063</strain>
    </source>
</reference>
<dbReference type="Proteomes" id="UP000409147">
    <property type="component" value="Unassembled WGS sequence"/>
</dbReference>
<evidence type="ECO:0000259" key="5">
    <source>
        <dbReference type="Pfam" id="PF13476"/>
    </source>
</evidence>
<dbReference type="GO" id="GO:0016887">
    <property type="term" value="F:ATP hydrolysis activity"/>
    <property type="evidence" value="ECO:0007669"/>
    <property type="project" value="InterPro"/>
</dbReference>
<evidence type="ECO:0000256" key="4">
    <source>
        <dbReference type="SAM" id="Coils"/>
    </source>
</evidence>
<organism evidence="6 7">
    <name type="scientific">Blautia obeum</name>
    <dbReference type="NCBI Taxonomy" id="40520"/>
    <lineage>
        <taxon>Bacteria</taxon>
        <taxon>Bacillati</taxon>
        <taxon>Bacillota</taxon>
        <taxon>Clostridia</taxon>
        <taxon>Lachnospirales</taxon>
        <taxon>Lachnospiraceae</taxon>
        <taxon>Blautia</taxon>
    </lineage>
</organism>
<keyword evidence="4" id="KW-0175">Coiled coil</keyword>
<feature type="coiled-coil region" evidence="4">
    <location>
        <begin position="306"/>
        <end position="347"/>
    </location>
</feature>
<feature type="domain" description="Rad50/SbcC-type AAA" evidence="5">
    <location>
        <begin position="146"/>
        <end position="364"/>
    </location>
</feature>
<proteinExistence type="inferred from homology"/>
<comment type="similarity">
    <text evidence="1">Belongs to the SMC family. SbcC subfamily.</text>
</comment>
<evidence type="ECO:0000256" key="2">
    <source>
        <dbReference type="ARBA" id="ARBA00011322"/>
    </source>
</evidence>
<dbReference type="AlphaFoldDB" id="A0A564TQI7"/>
<sequence>MEKWKKLDEIRSPEIENIVIRYYTRSMQGYEAHVFWAFFTNEKELKEKWKLISTIIALKIQTKVTLSIERSNFYIFYISNKNISSQMKREIEYDPFCAKKYVLDNCYRNLPIDDRYICEYLEKKLFSITSLKEKLNGNEAIHIKKVCLQNFRGFKGKAELNLHDSKGNAASFVLIYAPNGCGKTSIFDGIEYALKGKVDYLIETKKISNFRGFIYHNRDNYLQDASVELLLDDGRSILRKVAPVNEDGDDCRGGSISNKVRDIVGNMKDSDKWNGILLPYAKIENFISARKPEERYTEWFKYAPELKNEQGKFEKESRRFKELSRELSKVEEKIENINIELNKMESAPKALDTINGLIDQFNQEYVALKAKGEKNVIEELKKNGQVQSYDLLINQCQILKRELRHKQDRNLSQHHLIEKFIKADPVLLKEKKKRETEIVKEINAAQKIINDFNIYEIKQKELEAFNEKIKKINEEIVPYEEILEYGKEKVESYCITRLKLREKKKNLEIQYDNFLKSENDEKGKKAILVAQMKKKDIILQTRKDIEILAKEILEIDKILSELQININENQVEIKSLDKRIIELQNEIEKQNLLQLNERITSCSTVDYLNCKNILGDSKTKQLQLIVEDYWNGINEIKRVSSLCKQADNISAEIQKMGIEFQNLHKKNCECPLCHTKFETPEKLNGLIKQTFSMTNEVMAYRMELSDNERILKKEYRTICNEVLEKIRKKQEELSVEIEMCSVKKINITKILDKRQQSILHEEDKRSSLLEKLKNKGYEYSEGGYSTNQIEDYFDMIIAQKKKLEDRLSICDTQIGILNEKISCTMNESIDCNKLLDELYQDSTLLGMAQLWENMQSDFEIEYERLKLQKVNIGDKIEKCKEAIKAVEYSNYYDIAVKKDTIQNLLKEQEEIRKTLKEYLELLSYDSVEIMNLEQSLRENITKNSCLIEVLQQICEENGARKYYEHYMEKSKQLKKEEAQKKIIDDKIIRQKKSVETVKNGLQIALAEYFGQSSMDEIYQKIDAHDVMKHLRYELSFNDNQKGELVIHAMENIDENAEDSNYRPEIYFSTAQLNTVAFSSFFSRALNSFSKLPIQSIFIDDPIGSYDDMNALGFADLIRSLLENSKCQIIMSTHDETIFKILQRKLDNRYYSSCFIELPYGNGIKWEI</sequence>
<protein>
    <recommendedName>
        <fullName evidence="3">Nuclease SbcCD subunit C</fullName>
    </recommendedName>
</protein>
<feature type="coiled-coil region" evidence="4">
    <location>
        <begin position="455"/>
        <end position="517"/>
    </location>
</feature>
<dbReference type="InterPro" id="IPR027417">
    <property type="entry name" value="P-loop_NTPase"/>
</dbReference>
<dbReference type="PANTHER" id="PTHR32114">
    <property type="entry name" value="ABC TRANSPORTER ABCH.3"/>
    <property type="match status" value="1"/>
</dbReference>
<dbReference type="RefSeq" id="WP_186290945.1">
    <property type="nucleotide sequence ID" value="NZ_CABHNB010000028.1"/>
</dbReference>
<dbReference type="GO" id="GO:0006302">
    <property type="term" value="P:double-strand break repair"/>
    <property type="evidence" value="ECO:0007669"/>
    <property type="project" value="InterPro"/>
</dbReference>
<evidence type="ECO:0000256" key="1">
    <source>
        <dbReference type="ARBA" id="ARBA00006930"/>
    </source>
</evidence>
<accession>A0A564TQI7</accession>
<dbReference type="PANTHER" id="PTHR32114:SF2">
    <property type="entry name" value="ABC TRANSPORTER ABCH.3"/>
    <property type="match status" value="1"/>
</dbReference>
<keyword evidence="7" id="KW-1185">Reference proteome</keyword>
<name>A0A564TQI7_9FIRM</name>
<comment type="subunit">
    <text evidence="2">Heterodimer of SbcC and SbcD.</text>
</comment>
<evidence type="ECO:0000313" key="7">
    <source>
        <dbReference type="Proteomes" id="UP000409147"/>
    </source>
</evidence>
<dbReference type="InterPro" id="IPR038729">
    <property type="entry name" value="Rad50/SbcC_AAA"/>
</dbReference>
<feature type="coiled-coil region" evidence="4">
    <location>
        <begin position="559"/>
        <end position="593"/>
    </location>
</feature>
<dbReference type="Pfam" id="PF13476">
    <property type="entry name" value="AAA_23"/>
    <property type="match status" value="1"/>
</dbReference>
<evidence type="ECO:0000313" key="6">
    <source>
        <dbReference type="EMBL" id="VUX09485.1"/>
    </source>
</evidence>
<evidence type="ECO:0000256" key="3">
    <source>
        <dbReference type="ARBA" id="ARBA00013368"/>
    </source>
</evidence>
<dbReference type="EMBL" id="CABHNB010000028">
    <property type="protein sequence ID" value="VUX09485.1"/>
    <property type="molecule type" value="Genomic_DNA"/>
</dbReference>
<dbReference type="Gene3D" id="3.40.50.300">
    <property type="entry name" value="P-loop containing nucleotide triphosphate hydrolases"/>
    <property type="match status" value="2"/>
</dbReference>
<gene>
    <name evidence="6" type="ORF">ROSSTS7063_01900</name>
</gene>
<dbReference type="SUPFAM" id="SSF52540">
    <property type="entry name" value="P-loop containing nucleoside triphosphate hydrolases"/>
    <property type="match status" value="1"/>
</dbReference>